<accession>A0A4S3J6U0</accession>
<dbReference type="AlphaFoldDB" id="A0A4S3J6U0"/>
<organism evidence="2 3">
    <name type="scientific">Aspergillus tanneri</name>
    <dbReference type="NCBI Taxonomy" id="1220188"/>
    <lineage>
        <taxon>Eukaryota</taxon>
        <taxon>Fungi</taxon>
        <taxon>Dikarya</taxon>
        <taxon>Ascomycota</taxon>
        <taxon>Pezizomycotina</taxon>
        <taxon>Eurotiomycetes</taxon>
        <taxon>Eurotiomycetidae</taxon>
        <taxon>Eurotiales</taxon>
        <taxon>Aspergillaceae</taxon>
        <taxon>Aspergillus</taxon>
        <taxon>Aspergillus subgen. Circumdati</taxon>
    </lineage>
</organism>
<dbReference type="VEuPathDB" id="FungiDB:EYZ11_009862"/>
<sequence>MAAETPALRVMQVREGFLLTPPFAHHAPEAQSKESAAPSIGYKGAKTSKHETTAVP</sequence>
<protein>
    <submittedName>
        <fullName evidence="2">Uncharacterized protein</fullName>
    </submittedName>
</protein>
<feature type="region of interest" description="Disordered" evidence="1">
    <location>
        <begin position="22"/>
        <end position="56"/>
    </location>
</feature>
<name>A0A4S3J6U0_9EURO</name>
<evidence type="ECO:0000313" key="3">
    <source>
        <dbReference type="Proteomes" id="UP000308092"/>
    </source>
</evidence>
<reference evidence="2 3" key="1">
    <citation type="submission" date="2019-03" db="EMBL/GenBank/DDBJ databases">
        <title>The genome sequence of a newly discovered highly antifungal drug resistant Aspergillus species, Aspergillus tanneri NIH 1004.</title>
        <authorList>
            <person name="Mounaud S."/>
            <person name="Singh I."/>
            <person name="Joardar V."/>
            <person name="Pakala S."/>
            <person name="Pakala S."/>
            <person name="Venepally P."/>
            <person name="Hoover J."/>
            <person name="Nierman W."/>
            <person name="Chung J."/>
            <person name="Losada L."/>
        </authorList>
    </citation>
    <scope>NUCLEOTIDE SEQUENCE [LARGE SCALE GENOMIC DNA]</scope>
    <source>
        <strain evidence="2 3">NIH1004</strain>
    </source>
</reference>
<evidence type="ECO:0000313" key="2">
    <source>
        <dbReference type="EMBL" id="THC90669.1"/>
    </source>
</evidence>
<proteinExistence type="predicted"/>
<comment type="caution">
    <text evidence="2">The sequence shown here is derived from an EMBL/GenBank/DDBJ whole genome shotgun (WGS) entry which is preliminary data.</text>
</comment>
<dbReference type="Proteomes" id="UP000308092">
    <property type="component" value="Unassembled WGS sequence"/>
</dbReference>
<gene>
    <name evidence="2" type="ORF">EYZ11_009862</name>
</gene>
<keyword evidence="3" id="KW-1185">Reference proteome</keyword>
<evidence type="ECO:0000256" key="1">
    <source>
        <dbReference type="SAM" id="MobiDB-lite"/>
    </source>
</evidence>
<dbReference type="EMBL" id="SOSA01000494">
    <property type="protein sequence ID" value="THC90669.1"/>
    <property type="molecule type" value="Genomic_DNA"/>
</dbReference>